<dbReference type="CDD" id="cd09880">
    <property type="entry name" value="PIN_Smg5-6-like"/>
    <property type="match status" value="1"/>
</dbReference>
<name>A0A2G8RQI7_9APHY</name>
<dbReference type="InterPro" id="IPR002716">
    <property type="entry name" value="PIN_dom"/>
</dbReference>
<feature type="domain" description="PIN" evidence="1">
    <location>
        <begin position="2"/>
        <end position="134"/>
    </location>
</feature>
<proteinExistence type="predicted"/>
<dbReference type="Proteomes" id="UP000230002">
    <property type="component" value="Unassembled WGS sequence"/>
</dbReference>
<evidence type="ECO:0000313" key="3">
    <source>
        <dbReference type="Proteomes" id="UP000230002"/>
    </source>
</evidence>
<evidence type="ECO:0000313" key="2">
    <source>
        <dbReference type="EMBL" id="PIL23780.1"/>
    </source>
</evidence>
<reference evidence="2 3" key="1">
    <citation type="journal article" date="2015" name="Sci. Rep.">
        <title>Chromosome-level genome map provides insights into diverse defense mechanisms in the medicinal fungus Ganoderma sinense.</title>
        <authorList>
            <person name="Zhu Y."/>
            <person name="Xu J."/>
            <person name="Sun C."/>
            <person name="Zhou S."/>
            <person name="Xu H."/>
            <person name="Nelson D.R."/>
            <person name="Qian J."/>
            <person name="Song J."/>
            <person name="Luo H."/>
            <person name="Xiang L."/>
            <person name="Li Y."/>
            <person name="Xu Z."/>
            <person name="Ji A."/>
            <person name="Wang L."/>
            <person name="Lu S."/>
            <person name="Hayward A."/>
            <person name="Sun W."/>
            <person name="Li X."/>
            <person name="Schwartz D.C."/>
            <person name="Wang Y."/>
            <person name="Chen S."/>
        </authorList>
    </citation>
    <scope>NUCLEOTIDE SEQUENCE [LARGE SCALE GENOMIC DNA]</scope>
    <source>
        <strain evidence="2 3">ZZ0214-1</strain>
    </source>
</reference>
<keyword evidence="3" id="KW-1185">Reference proteome</keyword>
<dbReference type="STRING" id="1077348.A0A2G8RQI7"/>
<gene>
    <name evidence="2" type="ORF">GSI_13530</name>
</gene>
<dbReference type="Gene3D" id="3.40.50.1010">
    <property type="entry name" value="5'-nuclease"/>
    <property type="match status" value="1"/>
</dbReference>
<dbReference type="Pfam" id="PF13638">
    <property type="entry name" value="PIN_4"/>
    <property type="match status" value="1"/>
</dbReference>
<protein>
    <recommendedName>
        <fullName evidence="1">PIN domain-containing protein</fullName>
    </recommendedName>
</protein>
<accession>A0A2G8RQI7</accession>
<dbReference type="EMBL" id="AYKW01000067">
    <property type="protein sequence ID" value="PIL23780.1"/>
    <property type="molecule type" value="Genomic_DNA"/>
</dbReference>
<organism evidence="2 3">
    <name type="scientific">Ganoderma sinense ZZ0214-1</name>
    <dbReference type="NCBI Taxonomy" id="1077348"/>
    <lineage>
        <taxon>Eukaryota</taxon>
        <taxon>Fungi</taxon>
        <taxon>Dikarya</taxon>
        <taxon>Basidiomycota</taxon>
        <taxon>Agaricomycotina</taxon>
        <taxon>Agaricomycetes</taxon>
        <taxon>Polyporales</taxon>
        <taxon>Polyporaceae</taxon>
        <taxon>Ganoderma</taxon>
    </lineage>
</organism>
<sequence>MVVPLPVIMELDSQAKVNTTPLGQAAAAALTYITAHIRSHSASLKVQTSRGNYLTNLNVRLEEVDFSSSTWERSMDDLILRAALWQDEHWIDRSAMLKGGDSIKDTAGAAKVVLLSFDRMLRLKARSRQLNAASEQELASILAPAS</sequence>
<dbReference type="AlphaFoldDB" id="A0A2G8RQI7"/>
<evidence type="ECO:0000259" key="1">
    <source>
        <dbReference type="Pfam" id="PF13638"/>
    </source>
</evidence>
<dbReference type="OrthoDB" id="2017974at2759"/>
<comment type="caution">
    <text evidence="2">The sequence shown here is derived from an EMBL/GenBank/DDBJ whole genome shotgun (WGS) entry which is preliminary data.</text>
</comment>